<proteinExistence type="predicted"/>
<evidence type="ECO:0000313" key="2">
    <source>
        <dbReference type="Proteomes" id="UP000265520"/>
    </source>
</evidence>
<dbReference type="AlphaFoldDB" id="A0A392M666"/>
<dbReference type="Proteomes" id="UP000265520">
    <property type="component" value="Unassembled WGS sequence"/>
</dbReference>
<keyword evidence="2" id="KW-1185">Reference proteome</keyword>
<feature type="non-terminal residue" evidence="1">
    <location>
        <position position="1"/>
    </location>
</feature>
<organism evidence="1 2">
    <name type="scientific">Trifolium medium</name>
    <dbReference type="NCBI Taxonomy" id="97028"/>
    <lineage>
        <taxon>Eukaryota</taxon>
        <taxon>Viridiplantae</taxon>
        <taxon>Streptophyta</taxon>
        <taxon>Embryophyta</taxon>
        <taxon>Tracheophyta</taxon>
        <taxon>Spermatophyta</taxon>
        <taxon>Magnoliopsida</taxon>
        <taxon>eudicotyledons</taxon>
        <taxon>Gunneridae</taxon>
        <taxon>Pentapetalae</taxon>
        <taxon>rosids</taxon>
        <taxon>fabids</taxon>
        <taxon>Fabales</taxon>
        <taxon>Fabaceae</taxon>
        <taxon>Papilionoideae</taxon>
        <taxon>50 kb inversion clade</taxon>
        <taxon>NPAAA clade</taxon>
        <taxon>Hologalegina</taxon>
        <taxon>IRL clade</taxon>
        <taxon>Trifolieae</taxon>
        <taxon>Trifolium</taxon>
    </lineage>
</organism>
<sequence length="45" mass="4829">PQVEVKSFLAEPIKPLAGNHQGTYLAGGALSGDIYLWEVSLHIHA</sequence>
<gene>
    <name evidence="1" type="ORF">A2U01_0003540</name>
</gene>
<name>A0A392M666_9FABA</name>
<protein>
    <submittedName>
        <fullName evidence="1">Protein ROOT INITIATION DEFECTIVE 3-like</fullName>
    </submittedName>
</protein>
<reference evidence="1 2" key="1">
    <citation type="journal article" date="2018" name="Front. Plant Sci.">
        <title>Red Clover (Trifolium pratense) and Zigzag Clover (T. medium) - A Picture of Genomic Similarities and Differences.</title>
        <authorList>
            <person name="Dluhosova J."/>
            <person name="Istvanek J."/>
            <person name="Nedelnik J."/>
            <person name="Repkova J."/>
        </authorList>
    </citation>
    <scope>NUCLEOTIDE SEQUENCE [LARGE SCALE GENOMIC DNA]</scope>
    <source>
        <strain evidence="2">cv. 10/8</strain>
        <tissue evidence="1">Leaf</tissue>
    </source>
</reference>
<dbReference type="EMBL" id="LXQA010004100">
    <property type="protein sequence ID" value="MCH82729.1"/>
    <property type="molecule type" value="Genomic_DNA"/>
</dbReference>
<accession>A0A392M666</accession>
<comment type="caution">
    <text evidence="1">The sequence shown here is derived from an EMBL/GenBank/DDBJ whole genome shotgun (WGS) entry which is preliminary data.</text>
</comment>
<evidence type="ECO:0000313" key="1">
    <source>
        <dbReference type="EMBL" id="MCH82729.1"/>
    </source>
</evidence>